<dbReference type="PANTHER" id="PTHR48081:SF8">
    <property type="entry name" value="ALPHA_BETA HYDROLASE FOLD-3 DOMAIN-CONTAINING PROTEIN-RELATED"/>
    <property type="match status" value="1"/>
</dbReference>
<protein>
    <recommendedName>
        <fullName evidence="3">Alpha/beta hydrolase fold-3 domain-containing protein</fullName>
    </recommendedName>
</protein>
<reference evidence="4" key="1">
    <citation type="submission" date="2023-07" db="EMBL/GenBank/DDBJ databases">
        <title>Black Yeasts Isolated from many extreme environments.</title>
        <authorList>
            <person name="Coleine C."/>
            <person name="Stajich J.E."/>
            <person name="Selbmann L."/>
        </authorList>
    </citation>
    <scope>NUCLEOTIDE SEQUENCE</scope>
    <source>
        <strain evidence="4">CCFEE 5485</strain>
    </source>
</reference>
<dbReference type="InterPro" id="IPR029058">
    <property type="entry name" value="AB_hydrolase_fold"/>
</dbReference>
<comment type="caution">
    <text evidence="4">The sequence shown here is derived from an EMBL/GenBank/DDBJ whole genome shotgun (WGS) entry which is preliminary data.</text>
</comment>
<keyword evidence="5" id="KW-1185">Reference proteome</keyword>
<dbReference type="AlphaFoldDB" id="A0AAE1C4T9"/>
<dbReference type="Proteomes" id="UP001274830">
    <property type="component" value="Unassembled WGS sequence"/>
</dbReference>
<dbReference type="Pfam" id="PF07859">
    <property type="entry name" value="Abhydrolase_3"/>
    <property type="match status" value="1"/>
</dbReference>
<evidence type="ECO:0000256" key="2">
    <source>
        <dbReference type="ARBA" id="ARBA00022801"/>
    </source>
</evidence>
<gene>
    <name evidence="4" type="ORF">LTR78_002113</name>
</gene>
<comment type="similarity">
    <text evidence="1">Belongs to the 'GDXG' lipolytic enzyme family.</text>
</comment>
<keyword evidence="2" id="KW-0378">Hydrolase</keyword>
<dbReference type="InterPro" id="IPR050300">
    <property type="entry name" value="GDXG_lipolytic_enzyme"/>
</dbReference>
<accession>A0AAE1C4T9</accession>
<evidence type="ECO:0000259" key="3">
    <source>
        <dbReference type="Pfam" id="PF07859"/>
    </source>
</evidence>
<dbReference type="Gene3D" id="3.40.50.1820">
    <property type="entry name" value="alpha/beta hydrolase"/>
    <property type="match status" value="1"/>
</dbReference>
<evidence type="ECO:0000313" key="5">
    <source>
        <dbReference type="Proteomes" id="UP001274830"/>
    </source>
</evidence>
<name>A0AAE1C4T9_9PEZI</name>
<dbReference type="InterPro" id="IPR002168">
    <property type="entry name" value="Lipase_GDXG_HIS_AS"/>
</dbReference>
<evidence type="ECO:0000313" key="4">
    <source>
        <dbReference type="EMBL" id="KAK3678018.1"/>
    </source>
</evidence>
<dbReference type="SUPFAM" id="SSF53474">
    <property type="entry name" value="alpha/beta-Hydrolases"/>
    <property type="match status" value="1"/>
</dbReference>
<dbReference type="EMBL" id="JAUTXT010000005">
    <property type="protein sequence ID" value="KAK3678018.1"/>
    <property type="molecule type" value="Genomic_DNA"/>
</dbReference>
<evidence type="ECO:0000256" key="1">
    <source>
        <dbReference type="ARBA" id="ARBA00010515"/>
    </source>
</evidence>
<dbReference type="PROSITE" id="PS01173">
    <property type="entry name" value="LIPASE_GDXG_HIS"/>
    <property type="match status" value="1"/>
</dbReference>
<proteinExistence type="inferred from homology"/>
<dbReference type="PANTHER" id="PTHR48081">
    <property type="entry name" value="AB HYDROLASE SUPERFAMILY PROTEIN C4A8.06C"/>
    <property type="match status" value="1"/>
</dbReference>
<feature type="domain" description="Alpha/beta hydrolase fold-3" evidence="3">
    <location>
        <begin position="75"/>
        <end position="279"/>
    </location>
</feature>
<dbReference type="InterPro" id="IPR013094">
    <property type="entry name" value="AB_hydrolase_3"/>
</dbReference>
<organism evidence="4 5">
    <name type="scientific">Recurvomyces mirabilis</name>
    <dbReference type="NCBI Taxonomy" id="574656"/>
    <lineage>
        <taxon>Eukaryota</taxon>
        <taxon>Fungi</taxon>
        <taxon>Dikarya</taxon>
        <taxon>Ascomycota</taxon>
        <taxon>Pezizomycotina</taxon>
        <taxon>Dothideomycetes</taxon>
        <taxon>Dothideomycetidae</taxon>
        <taxon>Mycosphaerellales</taxon>
        <taxon>Teratosphaeriaceae</taxon>
        <taxon>Recurvomyces</taxon>
    </lineage>
</organism>
<dbReference type="GO" id="GO:0016787">
    <property type="term" value="F:hydrolase activity"/>
    <property type="evidence" value="ECO:0007669"/>
    <property type="project" value="UniProtKB-KW"/>
</dbReference>
<sequence length="333" mass="37212">MSSITIAVRKYASRLFYIAVQGGFTVFNYVTASRYWSPKTYPDSFKALPSKPYLYASRIYLPAKNDCSAIRLPLVIQVHGGGFMINNPSADDPLARFLADNVGCVVANIDYRKAPQHVFPAGYEDVVAVSRALIDSQDHDIDRTRVILTGRSAGGNLVLAACQDKRLRSDLLGVHALYPCCDFRSLAKDKMASRPDPTVPDGLGKALDEVSRLYLGSMERVEQFENDVRLSPTCFSARADLPEHVYLVGADHDLLCAEAESMAQQLALGAERRVTSNGWEADGVKWDRVKDETHGFDIFGSRGKEFEEARLMHKEETYRAMADWMIKVFDVKR</sequence>